<sequence length="216" mass="21910">MHSGARHSAHTTIATSHLPSQRCPGRAIFPGAGCTSGSPEASSPFSAALCSEPLRRPSSAAGGLEVLPSRRLRCRSSPPGRPGGLTGQPPPTWAWASASEGSFSWALRCRTRRDGGSAPPGDPARFHSTPRDGSGLRALSPTGSSCRGLGGRPDASTVLGSLYLGKSGGLPTTQARSPGSRLGRPGTGSVPPGHTGTPGYAPPDSFYFSAGPARCT</sequence>
<dbReference type="EMBL" id="JASSZA010000023">
    <property type="protein sequence ID" value="KAK2083335.1"/>
    <property type="molecule type" value="Genomic_DNA"/>
</dbReference>
<evidence type="ECO:0000256" key="1">
    <source>
        <dbReference type="SAM" id="MobiDB-lite"/>
    </source>
</evidence>
<dbReference type="Proteomes" id="UP001266305">
    <property type="component" value="Unassembled WGS sequence"/>
</dbReference>
<name>A0ABQ9TFM8_SAGOE</name>
<protein>
    <submittedName>
        <fullName evidence="2">Uncharacterized protein</fullName>
    </submittedName>
</protein>
<evidence type="ECO:0000313" key="3">
    <source>
        <dbReference type="Proteomes" id="UP001266305"/>
    </source>
</evidence>
<feature type="region of interest" description="Disordered" evidence="1">
    <location>
        <begin position="1"/>
        <end position="22"/>
    </location>
</feature>
<proteinExistence type="predicted"/>
<keyword evidence="3" id="KW-1185">Reference proteome</keyword>
<feature type="region of interest" description="Disordered" evidence="1">
    <location>
        <begin position="111"/>
        <end position="152"/>
    </location>
</feature>
<comment type="caution">
    <text evidence="2">The sequence shown here is derived from an EMBL/GenBank/DDBJ whole genome shotgun (WGS) entry which is preliminary data.</text>
</comment>
<gene>
    <name evidence="2" type="ORF">P7K49_038571</name>
</gene>
<feature type="region of interest" description="Disordered" evidence="1">
    <location>
        <begin position="70"/>
        <end position="94"/>
    </location>
</feature>
<evidence type="ECO:0000313" key="2">
    <source>
        <dbReference type="EMBL" id="KAK2083335.1"/>
    </source>
</evidence>
<feature type="region of interest" description="Disordered" evidence="1">
    <location>
        <begin position="166"/>
        <end position="216"/>
    </location>
</feature>
<organism evidence="2 3">
    <name type="scientific">Saguinus oedipus</name>
    <name type="common">Cotton-top tamarin</name>
    <name type="synonym">Oedipomidas oedipus</name>
    <dbReference type="NCBI Taxonomy" id="9490"/>
    <lineage>
        <taxon>Eukaryota</taxon>
        <taxon>Metazoa</taxon>
        <taxon>Chordata</taxon>
        <taxon>Craniata</taxon>
        <taxon>Vertebrata</taxon>
        <taxon>Euteleostomi</taxon>
        <taxon>Mammalia</taxon>
        <taxon>Eutheria</taxon>
        <taxon>Euarchontoglires</taxon>
        <taxon>Primates</taxon>
        <taxon>Haplorrhini</taxon>
        <taxon>Platyrrhini</taxon>
        <taxon>Cebidae</taxon>
        <taxon>Callitrichinae</taxon>
        <taxon>Saguinus</taxon>
    </lineage>
</organism>
<accession>A0ABQ9TFM8</accession>
<feature type="compositionally biased region" description="Polar residues" evidence="1">
    <location>
        <begin position="10"/>
        <end position="19"/>
    </location>
</feature>
<reference evidence="2 3" key="1">
    <citation type="submission" date="2023-05" db="EMBL/GenBank/DDBJ databases">
        <title>B98-5 Cell Line De Novo Hybrid Assembly: An Optical Mapping Approach.</title>
        <authorList>
            <person name="Kananen K."/>
            <person name="Auerbach J.A."/>
            <person name="Kautto E."/>
            <person name="Blachly J.S."/>
        </authorList>
    </citation>
    <scope>NUCLEOTIDE SEQUENCE [LARGE SCALE GENOMIC DNA]</scope>
    <source>
        <strain evidence="2">B95-8</strain>
        <tissue evidence="2">Cell line</tissue>
    </source>
</reference>